<keyword evidence="6" id="KW-0762">Sugar transport</keyword>
<comment type="similarity">
    <text evidence="2">Belongs to the bacterial solute-binding protein 2 family.</text>
</comment>
<comment type="subcellular location">
    <subcellularLocation>
        <location evidence="1">Cell envelope</location>
    </subcellularLocation>
</comment>
<keyword evidence="6" id="KW-0813">Transport</keyword>
<dbReference type="InterPro" id="IPR025997">
    <property type="entry name" value="SBP_2_dom"/>
</dbReference>
<dbReference type="RefSeq" id="WP_199791981.1">
    <property type="nucleotide sequence ID" value="NZ_CP027527.1"/>
</dbReference>
<dbReference type="AlphaFoldDB" id="A4U487"/>
<feature type="signal peptide" evidence="4">
    <location>
        <begin position="1"/>
        <end position="29"/>
    </location>
</feature>
<dbReference type="PANTHER" id="PTHR46847">
    <property type="entry name" value="D-ALLOSE-BINDING PERIPLASMIC PROTEIN-RELATED"/>
    <property type="match status" value="1"/>
</dbReference>
<gene>
    <name evidence="6" type="ORF">MGR_2640</name>
</gene>
<dbReference type="PANTHER" id="PTHR46847:SF1">
    <property type="entry name" value="D-ALLOSE-BINDING PERIPLASMIC PROTEIN-RELATED"/>
    <property type="match status" value="1"/>
</dbReference>
<proteinExistence type="inferred from homology"/>
<name>A4U487_9PROT</name>
<dbReference type="EMBL" id="CU459003">
    <property type="protein sequence ID" value="CAM77694.1"/>
    <property type="molecule type" value="Genomic_DNA"/>
</dbReference>
<sequence length="327" mass="35282">MALITRRRLFHTAFSFAVTAAMAPLSAVGAEPAPRRIAYVVSDLRIPFWDIMWRGIQSRAAALGYQAKAYSADNNARSEITNLVDVIRSGVSGIILSPTNSSAAVTLLKLANDAAIPVVVADIGADGGEYVSYISSDNRDGAYRIGRVLAAKLKALGWADGRVGIIAIPQKRANGQARTAGFMQAMEEAGLKGAGIRQQVDFSYQETFDHTRDLLATAPDIRAIWLQGSDRYQGALDAIAAAGRTGQVLLMTFDAEPEFLEMIPRGTLAGAGMQQPFLMGERAVETMARHHNGQPVEREQKLPVLAVSEDNIKAEMSTIRRNVLGLK</sequence>
<dbReference type="GO" id="GO:0030313">
    <property type="term" value="C:cell envelope"/>
    <property type="evidence" value="ECO:0007669"/>
    <property type="project" value="UniProtKB-SubCell"/>
</dbReference>
<feature type="domain" description="Periplasmic binding protein" evidence="5">
    <location>
        <begin position="37"/>
        <end position="294"/>
    </location>
</feature>
<dbReference type="CDD" id="cd06319">
    <property type="entry name" value="PBP1_ABC_sugar_binding-like"/>
    <property type="match status" value="1"/>
</dbReference>
<evidence type="ECO:0000256" key="1">
    <source>
        <dbReference type="ARBA" id="ARBA00004196"/>
    </source>
</evidence>
<dbReference type="Pfam" id="PF13407">
    <property type="entry name" value="Peripla_BP_4"/>
    <property type="match status" value="1"/>
</dbReference>
<feature type="chain" id="PRO_5002672943" evidence="4">
    <location>
        <begin position="30"/>
        <end position="327"/>
    </location>
</feature>
<accession>A4U487</accession>
<evidence type="ECO:0000259" key="5">
    <source>
        <dbReference type="Pfam" id="PF13407"/>
    </source>
</evidence>
<dbReference type="InterPro" id="IPR028082">
    <property type="entry name" value="Peripla_BP_I"/>
</dbReference>
<dbReference type="SUPFAM" id="SSF53822">
    <property type="entry name" value="Periplasmic binding protein-like I"/>
    <property type="match status" value="1"/>
</dbReference>
<reference evidence="6" key="1">
    <citation type="journal article" date="2007" name="J. Bacteriol.">
        <title>Comparative genome analysis of four magnetotactic bacteria reveals a complex set of group-specific genes implicated in magnetosome biomineralization and function.</title>
        <authorList>
            <person name="Richter M."/>
            <person name="Kube M."/>
            <person name="Bazylinski D.A."/>
            <person name="Lombardot T."/>
            <person name="Gloeckner F.O."/>
            <person name="Reinhardt R."/>
            <person name="Schueler D."/>
        </authorList>
    </citation>
    <scope>NUCLEOTIDE SEQUENCE</scope>
    <source>
        <strain evidence="6">MSR-1</strain>
    </source>
</reference>
<evidence type="ECO:0000256" key="4">
    <source>
        <dbReference type="SAM" id="SignalP"/>
    </source>
</evidence>
<evidence type="ECO:0000313" key="6">
    <source>
        <dbReference type="EMBL" id="CAM77694.1"/>
    </source>
</evidence>
<evidence type="ECO:0000256" key="2">
    <source>
        <dbReference type="ARBA" id="ARBA00007639"/>
    </source>
</evidence>
<organism evidence="6">
    <name type="scientific">Magnetospirillum gryphiswaldense</name>
    <dbReference type="NCBI Taxonomy" id="55518"/>
    <lineage>
        <taxon>Bacteria</taxon>
        <taxon>Pseudomonadati</taxon>
        <taxon>Pseudomonadota</taxon>
        <taxon>Alphaproteobacteria</taxon>
        <taxon>Rhodospirillales</taxon>
        <taxon>Rhodospirillaceae</taxon>
        <taxon>Magnetospirillum</taxon>
    </lineage>
</organism>
<dbReference type="Gene3D" id="3.40.50.2300">
    <property type="match status" value="2"/>
</dbReference>
<evidence type="ECO:0000256" key="3">
    <source>
        <dbReference type="ARBA" id="ARBA00022729"/>
    </source>
</evidence>
<dbReference type="GO" id="GO:0030246">
    <property type="term" value="F:carbohydrate binding"/>
    <property type="evidence" value="ECO:0007669"/>
    <property type="project" value="UniProtKB-ARBA"/>
</dbReference>
<keyword evidence="3 4" id="KW-0732">Signal</keyword>
<protein>
    <submittedName>
        <fullName evidence="6">ABC-type sugar transport system, periplasmic component</fullName>
    </submittedName>
</protein>